<evidence type="ECO:0000313" key="3">
    <source>
        <dbReference type="Proteomes" id="UP000516384"/>
    </source>
</evidence>
<evidence type="ECO:0000313" key="2">
    <source>
        <dbReference type="EMBL" id="QNR65256.1"/>
    </source>
</evidence>
<proteinExistence type="predicted"/>
<gene>
    <name evidence="2" type="ORF">IAQ67_15190</name>
</gene>
<accession>A0A7H0Y2E8</accession>
<reference evidence="2 3" key="1">
    <citation type="submission" date="2020-09" db="EMBL/GenBank/DDBJ databases">
        <title>Characterization of Paenibacillus peoriae strain ZF390 with broad-spectrum antimicrobial activity as a potential biocontrol agent.</title>
        <authorList>
            <person name="Li L."/>
            <person name="Zhao Y."/>
            <person name="Li B."/>
            <person name="Xie X."/>
        </authorList>
    </citation>
    <scope>NUCLEOTIDE SEQUENCE [LARGE SCALE GENOMIC DNA]</scope>
    <source>
        <strain evidence="2 3">ZF390</strain>
    </source>
</reference>
<keyword evidence="1" id="KW-0732">Signal</keyword>
<sequence length="71" mass="7638">MKKTPIILTSALALMAVAPIAASAQQTNIEPTTEQTTSNTQSTEINSPQDYIAWLKSQDGAAGQLDDWVFN</sequence>
<organism evidence="2 3">
    <name type="scientific">Paenibacillus peoriae</name>
    <dbReference type="NCBI Taxonomy" id="59893"/>
    <lineage>
        <taxon>Bacteria</taxon>
        <taxon>Bacillati</taxon>
        <taxon>Bacillota</taxon>
        <taxon>Bacilli</taxon>
        <taxon>Bacillales</taxon>
        <taxon>Paenibacillaceae</taxon>
        <taxon>Paenibacillus</taxon>
    </lineage>
</organism>
<protein>
    <submittedName>
        <fullName evidence="2">Uncharacterized protein</fullName>
    </submittedName>
</protein>
<feature type="signal peptide" evidence="1">
    <location>
        <begin position="1"/>
        <end position="24"/>
    </location>
</feature>
<dbReference type="Proteomes" id="UP000516384">
    <property type="component" value="Chromosome"/>
</dbReference>
<dbReference type="RefSeq" id="WP_190297163.1">
    <property type="nucleotide sequence ID" value="NZ_CP061172.1"/>
</dbReference>
<feature type="chain" id="PRO_5038472730" evidence="1">
    <location>
        <begin position="25"/>
        <end position="71"/>
    </location>
</feature>
<name>A0A7H0Y2E8_9BACL</name>
<dbReference type="EMBL" id="CP061172">
    <property type="protein sequence ID" value="QNR65256.1"/>
    <property type="molecule type" value="Genomic_DNA"/>
</dbReference>
<dbReference type="AlphaFoldDB" id="A0A7H0Y2E8"/>
<evidence type="ECO:0000256" key="1">
    <source>
        <dbReference type="SAM" id="SignalP"/>
    </source>
</evidence>